<dbReference type="EMBL" id="GU071092">
    <property type="protein sequence ID" value="ACY76112.1"/>
    <property type="molecule type" value="Genomic_DNA"/>
</dbReference>
<evidence type="ECO:0000313" key="6">
    <source>
        <dbReference type="Proteomes" id="UP000013923"/>
    </source>
</evidence>
<gene>
    <name evidence="4" type="ORF">PCMG_00236</name>
    <name evidence="3" type="ORF">PSSM2_232</name>
</gene>
<proteinExistence type="predicted"/>
<keyword evidence="2" id="KW-0812">Transmembrane</keyword>
<evidence type="ECO:0000313" key="4">
    <source>
        <dbReference type="EMBL" id="ACY76112.1"/>
    </source>
</evidence>
<evidence type="ECO:0000256" key="2">
    <source>
        <dbReference type="SAM" id="Phobius"/>
    </source>
</evidence>
<reference evidence="3 5" key="1">
    <citation type="journal article" date="2005" name="PLoS Biol.">
        <title>Three Prochlorococcus cyanophage genomes: signature features and ecological interpretations.</title>
        <authorList>
            <person name="Sullivan M.B."/>
            <person name="Coleman M.L."/>
            <person name="Weigele P."/>
            <person name="Rohwer F."/>
            <person name="Chisholm S.W."/>
        </authorList>
    </citation>
    <scope>NUCLEOTIDE SEQUENCE</scope>
</reference>
<dbReference type="PROSITE" id="PS51257">
    <property type="entry name" value="PROKAR_LIPOPROTEIN"/>
    <property type="match status" value="1"/>
</dbReference>
<dbReference type="EMBL" id="AY939844">
    <property type="protein sequence ID" value="AAX44609.1"/>
    <property type="molecule type" value="Genomic_DNA"/>
</dbReference>
<organismHost>
    <name type="scientific">Prochlorococcus</name>
    <dbReference type="NCBI Taxonomy" id="1218"/>
</organismHost>
<keyword evidence="2" id="KW-0472">Membrane</keyword>
<accession>Q58MC3</accession>
<protein>
    <submittedName>
        <fullName evidence="3">Uncharacterized protein</fullName>
    </submittedName>
</protein>
<dbReference type="KEGG" id="vg:3294441"/>
<dbReference type="RefSeq" id="YP_214463.1">
    <property type="nucleotide sequence ID" value="NC_006883.2"/>
</dbReference>
<keyword evidence="5" id="KW-1185">Reference proteome</keyword>
<keyword evidence="2" id="KW-1133">Transmembrane helix</keyword>
<evidence type="ECO:0000313" key="5">
    <source>
        <dbReference type="Proteomes" id="UP000000991"/>
    </source>
</evidence>
<dbReference type="Proteomes" id="UP000013923">
    <property type="component" value="Genome"/>
</dbReference>
<evidence type="ECO:0000313" key="3">
    <source>
        <dbReference type="EMBL" id="AAX44609.1"/>
    </source>
</evidence>
<sequence length="136" mass="15467">MVHTKELTLRVRANEKVVASVSLLGVIACTFIGAGYFAPKADASIAGEWIQRLRDHESEQTRTAPEDSINNSLQELEWDYGSDDTPKQEELLQLPSNGDSESIRRGYDRCSDRSWIRFIQERTGKNCWSGHPREKN</sequence>
<dbReference type="GeneID" id="3294441"/>
<evidence type="ECO:0000256" key="1">
    <source>
        <dbReference type="SAM" id="MobiDB-lite"/>
    </source>
</evidence>
<reference evidence="4 6" key="2">
    <citation type="submission" date="2009-10" db="EMBL/GenBank/DDBJ databases">
        <title>The Genome Sequence of Prochlorococcus phage P-SSM2.</title>
        <authorList>
            <consortium name="The Broad Institute Genome Sequencing Platform"/>
            <person name="Henn M.R."/>
            <person name="Sullivan M.S."/>
            <person name="Osburne M.S."/>
            <person name="Levin J."/>
            <person name="Malboeuf C."/>
            <person name="Casali M."/>
            <person name="Russ C."/>
            <person name="Lennon N."/>
            <person name="Chapman S.B."/>
            <person name="Erlich R."/>
            <person name="Young S.K."/>
            <person name="Koehrsen M."/>
            <person name="Yandava C."/>
            <person name="Zeng Q."/>
            <person name="Alvarado L."/>
            <person name="Anderson S."/>
            <person name="Berlin A."/>
            <person name="Borenstein D."/>
            <person name="Chen Z."/>
            <person name="Engels R."/>
            <person name="Freedman E."/>
            <person name="Gellesch M."/>
            <person name="Goldberg J."/>
            <person name="Green L."/>
            <person name="Griggs A."/>
            <person name="Gujja S."/>
            <person name="Heilman E.R."/>
            <person name="Heiman D."/>
            <person name="Hepburn T."/>
            <person name="Howarth C."/>
            <person name="Jen D."/>
            <person name="Larson L."/>
            <person name="Lewis B."/>
            <person name="Mehta T."/>
            <person name="Park D."/>
            <person name="Pearson M."/>
            <person name="Richards J."/>
            <person name="Rizzolo K."/>
            <person name="Roberts A."/>
            <person name="Ryan E."/>
            <person name="Saif S."/>
            <person name="Shea T."/>
            <person name="Shenoy N."/>
            <person name="Sisk P."/>
            <person name="Stolte C."/>
            <person name="Sykes S."/>
            <person name="Walk T."/>
            <person name="White J."/>
            <person name="Yu Q."/>
            <person name="Coleman M.L."/>
            <person name="Huang K.H."/>
            <person name="Weigele P.R."/>
            <person name="DeFrancesco A.S."/>
            <person name="Kern S.E."/>
            <person name="Thompson L.R."/>
            <person name="Fu R."/>
            <person name="Hombeck B."/>
            <person name="Chisholm S.W."/>
            <person name="Haas B."/>
            <person name="Nusbaum C."/>
            <person name="Birren B."/>
        </authorList>
    </citation>
    <scope>NUCLEOTIDE SEQUENCE [LARGE SCALE GENOMIC DNA]</scope>
    <source>
        <strain evidence="4">P-SSM2</strain>
    </source>
</reference>
<feature type="transmembrane region" description="Helical" evidence="2">
    <location>
        <begin position="17"/>
        <end position="38"/>
    </location>
</feature>
<feature type="region of interest" description="Disordered" evidence="1">
    <location>
        <begin position="79"/>
        <end position="105"/>
    </location>
</feature>
<organism evidence="3 5">
    <name type="scientific">Prochlorococcus phage P-SSM2</name>
    <dbReference type="NCBI Taxonomy" id="268746"/>
    <lineage>
        <taxon>Viruses</taxon>
        <taxon>Duplodnaviria</taxon>
        <taxon>Heunggongvirae</taxon>
        <taxon>Uroviricota</taxon>
        <taxon>Caudoviricetes</taxon>
        <taxon>Pantevenvirales</taxon>
        <taxon>Kyanoviridae</taxon>
        <taxon>Salacisavirus</taxon>
        <taxon>Salacisavirus pssm2</taxon>
    </lineage>
</organism>
<name>Q58MC3_BPPRM</name>
<reference evidence="3 5" key="3">
    <citation type="journal article" date="2010" name="Environ. Microbiol.">
        <title>Genomic analysis of oceanic cyanobacterial myoviruses compared with T4-like myoviruses from diverse hosts and environments.</title>
        <authorList>
            <person name="Sullivan M.B."/>
            <person name="Huang K.H."/>
            <person name="Ignacio-Espinoza J.C."/>
            <person name="Berlin A.M."/>
            <person name="Kelly L."/>
            <person name="Weigele P.R."/>
            <person name="DeFrancesco A.S."/>
            <person name="Kern S.E."/>
            <person name="Thompson L.R."/>
            <person name="Young S."/>
            <person name="Yandava C."/>
            <person name="Fu R."/>
            <person name="Krastins B."/>
            <person name="Chase M."/>
            <person name="Sarracino D."/>
            <person name="Osburne M.S."/>
            <person name="Henn M.R."/>
            <person name="Chisholm S.W."/>
        </authorList>
    </citation>
    <scope>NUCLEOTIDE SEQUENCE [LARGE SCALE GENOMIC DNA]</scope>
</reference>
<dbReference type="Proteomes" id="UP000000991">
    <property type="component" value="Segment"/>
</dbReference>